<keyword evidence="5" id="KW-0472">Membrane</keyword>
<dbReference type="InterPro" id="IPR015914">
    <property type="entry name" value="PAPs_N"/>
</dbReference>
<evidence type="ECO:0000259" key="6">
    <source>
        <dbReference type="PROSITE" id="PS50853"/>
    </source>
</evidence>
<dbReference type="Proteomes" id="UP000176241">
    <property type="component" value="Unassembled WGS sequence"/>
</dbReference>
<name>A0A1G1XTG6_9BACT</name>
<feature type="domain" description="Fibronectin type-III" evidence="6">
    <location>
        <begin position="148"/>
        <end position="255"/>
    </location>
</feature>
<dbReference type="GO" id="GO:0003993">
    <property type="term" value="F:acid phosphatase activity"/>
    <property type="evidence" value="ECO:0007669"/>
    <property type="project" value="InterPro"/>
</dbReference>
<dbReference type="Pfam" id="PF17210">
    <property type="entry name" value="SdrD_B"/>
    <property type="match status" value="1"/>
</dbReference>
<feature type="compositionally biased region" description="Low complexity" evidence="4">
    <location>
        <begin position="248"/>
        <end position="258"/>
    </location>
</feature>
<dbReference type="STRING" id="1797533.A2731_04185"/>
<dbReference type="Gene3D" id="2.60.40.380">
    <property type="entry name" value="Purple acid phosphatase-like, N-terminal"/>
    <property type="match status" value="1"/>
</dbReference>
<organism evidence="7 8">
    <name type="scientific">Candidatus Buchananbacteria bacterium RIFCSPHIGHO2_01_FULL_39_8</name>
    <dbReference type="NCBI Taxonomy" id="1797533"/>
    <lineage>
        <taxon>Bacteria</taxon>
        <taxon>Candidatus Buchananiibacteriota</taxon>
    </lineage>
</organism>
<evidence type="ECO:0000313" key="8">
    <source>
        <dbReference type="Proteomes" id="UP000176241"/>
    </source>
</evidence>
<dbReference type="Gene3D" id="2.60.40.10">
    <property type="entry name" value="Immunoglobulins"/>
    <property type="match status" value="1"/>
</dbReference>
<reference evidence="7 8" key="1">
    <citation type="journal article" date="2016" name="Nat. Commun.">
        <title>Thousands of microbial genomes shed light on interconnected biogeochemical processes in an aquifer system.</title>
        <authorList>
            <person name="Anantharaman K."/>
            <person name="Brown C.T."/>
            <person name="Hug L.A."/>
            <person name="Sharon I."/>
            <person name="Castelle C.J."/>
            <person name="Probst A.J."/>
            <person name="Thomas B.C."/>
            <person name="Singh A."/>
            <person name="Wilkins M.J."/>
            <person name="Karaoz U."/>
            <person name="Brodie E.L."/>
            <person name="Williams K.H."/>
            <person name="Hubbard S.S."/>
            <person name="Banfield J.F."/>
        </authorList>
    </citation>
    <scope>NUCLEOTIDE SEQUENCE [LARGE SCALE GENOMIC DNA]</scope>
</reference>
<evidence type="ECO:0000256" key="5">
    <source>
        <dbReference type="SAM" id="Phobius"/>
    </source>
</evidence>
<feature type="transmembrane region" description="Helical" evidence="5">
    <location>
        <begin position="326"/>
        <end position="343"/>
    </location>
</feature>
<dbReference type="InterPro" id="IPR033764">
    <property type="entry name" value="Sdr_B"/>
</dbReference>
<dbReference type="CDD" id="cd00063">
    <property type="entry name" value="FN3"/>
    <property type="match status" value="1"/>
</dbReference>
<keyword evidence="2" id="KW-0964">Secreted</keyword>
<evidence type="ECO:0000256" key="3">
    <source>
        <dbReference type="ARBA" id="ARBA00022729"/>
    </source>
</evidence>
<keyword evidence="5" id="KW-1133">Transmembrane helix</keyword>
<dbReference type="GO" id="GO:0005576">
    <property type="term" value="C:extracellular region"/>
    <property type="evidence" value="ECO:0007669"/>
    <property type="project" value="UniProtKB-SubCell"/>
</dbReference>
<protein>
    <recommendedName>
        <fullName evidence="6">Fibronectin type-III domain-containing protein</fullName>
    </recommendedName>
</protein>
<dbReference type="EMBL" id="MHIC01000052">
    <property type="protein sequence ID" value="OGY43254.1"/>
    <property type="molecule type" value="Genomic_DNA"/>
</dbReference>
<feature type="transmembrane region" description="Helical" evidence="5">
    <location>
        <begin position="355"/>
        <end position="372"/>
    </location>
</feature>
<sequence length="423" mass="47284">MAELVKFQAGRGKNSTIYIVLFSLLLALFVFVIPQPTNAQTNSITGVIFEDLNFNHELEVGESRIAGWTINLYQNNGLIASHLSIDGRYNFDNLKSGQYVVTLELPEGWFEVSPQSVLVNLEEGQRLETNFGNFQVDRKEKGVSPMMLINNVKAEAVSTTSVKITWLTNYLATSQVVFGKDQKSASQLILPNNNLGYLSGTKIDWQNETYHSVVLTNLKPGTTYYYRVVSLPNPKQWRGSPKVFSNEVSFSTTPSSSVEEPEQPMIKPESKPTPSEQKKQAVPADQSGDSSVVESTSTKESTPADQKESATQPITEVAKVIKTCSFYIWVLLILNLIPIYFIRKFTKKAKNAPKQAWWVGLIIIGVPAILGYPQCWLIIWLLFTFILAIIYLSGFRKKPKPPESLPTDSEFGPFSNPSDEPLV</sequence>
<feature type="region of interest" description="Disordered" evidence="4">
    <location>
        <begin position="398"/>
        <end position="423"/>
    </location>
</feature>
<gene>
    <name evidence="7" type="ORF">A2731_04185</name>
</gene>
<dbReference type="InterPro" id="IPR008963">
    <property type="entry name" value="Purple_acid_Pase-like_N"/>
</dbReference>
<comment type="subcellular location">
    <subcellularLocation>
        <location evidence="1">Secreted</location>
    </subcellularLocation>
</comment>
<dbReference type="SUPFAM" id="SSF117074">
    <property type="entry name" value="Hypothetical protein PA1324"/>
    <property type="match status" value="1"/>
</dbReference>
<comment type="caution">
    <text evidence="7">The sequence shown here is derived from an EMBL/GenBank/DDBJ whole genome shotgun (WGS) entry which is preliminary data.</text>
</comment>
<dbReference type="Pfam" id="PF16656">
    <property type="entry name" value="Pur_ac_phosph_N"/>
    <property type="match status" value="1"/>
</dbReference>
<evidence type="ECO:0000256" key="1">
    <source>
        <dbReference type="ARBA" id="ARBA00004613"/>
    </source>
</evidence>
<dbReference type="SUPFAM" id="SSF49363">
    <property type="entry name" value="Purple acid phosphatase, N-terminal domain"/>
    <property type="match status" value="1"/>
</dbReference>
<accession>A0A1G1XTG6</accession>
<evidence type="ECO:0000256" key="2">
    <source>
        <dbReference type="ARBA" id="ARBA00022525"/>
    </source>
</evidence>
<dbReference type="InterPro" id="IPR013783">
    <property type="entry name" value="Ig-like_fold"/>
</dbReference>
<feature type="transmembrane region" description="Helical" evidence="5">
    <location>
        <begin position="378"/>
        <end position="395"/>
    </location>
</feature>
<dbReference type="InterPro" id="IPR003961">
    <property type="entry name" value="FN3_dom"/>
</dbReference>
<dbReference type="SMART" id="SM00060">
    <property type="entry name" value="FN3"/>
    <property type="match status" value="1"/>
</dbReference>
<keyword evidence="5" id="KW-0812">Transmembrane</keyword>
<evidence type="ECO:0000313" key="7">
    <source>
        <dbReference type="EMBL" id="OGY43254.1"/>
    </source>
</evidence>
<feature type="region of interest" description="Disordered" evidence="4">
    <location>
        <begin position="248"/>
        <end position="309"/>
    </location>
</feature>
<dbReference type="AlphaFoldDB" id="A0A1G1XTG6"/>
<dbReference type="GO" id="GO:0046872">
    <property type="term" value="F:metal ion binding"/>
    <property type="evidence" value="ECO:0007669"/>
    <property type="project" value="InterPro"/>
</dbReference>
<proteinExistence type="predicted"/>
<keyword evidence="3" id="KW-0732">Signal</keyword>
<evidence type="ECO:0000256" key="4">
    <source>
        <dbReference type="SAM" id="MobiDB-lite"/>
    </source>
</evidence>
<feature type="compositionally biased region" description="Low complexity" evidence="4">
    <location>
        <begin position="290"/>
        <end position="301"/>
    </location>
</feature>
<dbReference type="PROSITE" id="PS50853">
    <property type="entry name" value="FN3"/>
    <property type="match status" value="1"/>
</dbReference>